<protein>
    <submittedName>
        <fullName evidence="5">Corynebacterium family glycogen synthase</fullName>
    </submittedName>
</protein>
<dbReference type="GO" id="GO:1901137">
    <property type="term" value="P:carbohydrate derivative biosynthetic process"/>
    <property type="evidence" value="ECO:0007669"/>
    <property type="project" value="UniProtKB-ARBA"/>
</dbReference>
<evidence type="ECO:0000313" key="6">
    <source>
        <dbReference type="Proteomes" id="UP000014387"/>
    </source>
</evidence>
<name>A0A9W5VW53_9ACTO</name>
<gene>
    <name evidence="5" type="ORF">HMPREF9238_00319</name>
</gene>
<keyword evidence="6" id="KW-1185">Reference proteome</keyword>
<dbReference type="EMBL" id="AGWN01000001">
    <property type="protein sequence ID" value="EPD30573.1"/>
    <property type="molecule type" value="Genomic_DNA"/>
</dbReference>
<dbReference type="PANTHER" id="PTHR45947">
    <property type="entry name" value="SULFOQUINOVOSYL TRANSFERASE SQD2"/>
    <property type="match status" value="1"/>
</dbReference>
<dbReference type="InterPro" id="IPR028098">
    <property type="entry name" value="Glyco_trans_4-like_N"/>
</dbReference>
<dbReference type="GO" id="GO:0009250">
    <property type="term" value="P:glucan biosynthetic process"/>
    <property type="evidence" value="ECO:0007669"/>
    <property type="project" value="InterPro"/>
</dbReference>
<evidence type="ECO:0000259" key="3">
    <source>
        <dbReference type="Pfam" id="PF00534"/>
    </source>
</evidence>
<dbReference type="Gene3D" id="3.40.50.2000">
    <property type="entry name" value="Glycogen Phosphorylase B"/>
    <property type="match status" value="2"/>
</dbReference>
<evidence type="ECO:0000256" key="2">
    <source>
        <dbReference type="ARBA" id="ARBA00022679"/>
    </source>
</evidence>
<dbReference type="CDD" id="cd03801">
    <property type="entry name" value="GT4_PimA-like"/>
    <property type="match status" value="1"/>
</dbReference>
<reference evidence="5 6" key="1">
    <citation type="submission" date="2013-05" db="EMBL/GenBank/DDBJ databases">
        <title>The Genome Sequence of Actinomyces europaeus ACS-120-V-COL10B.</title>
        <authorList>
            <consortium name="The Broad Institute Genomics Platform"/>
            <person name="Earl A."/>
            <person name="Ward D."/>
            <person name="Feldgarden M."/>
            <person name="Gevers D."/>
            <person name="Saerens B."/>
            <person name="Vaneechoutte M."/>
            <person name="Walker B."/>
            <person name="Young S."/>
            <person name="Zeng Q."/>
            <person name="Gargeya S."/>
            <person name="Fitzgerald M."/>
            <person name="Haas B."/>
            <person name="Abouelleil A."/>
            <person name="Allen A.W."/>
            <person name="Alvarado L."/>
            <person name="Arachchi H.M."/>
            <person name="Berlin A.M."/>
            <person name="Chapman S.B."/>
            <person name="Gainer-Dewar J."/>
            <person name="Goldberg J."/>
            <person name="Griggs A."/>
            <person name="Gujja S."/>
            <person name="Hansen M."/>
            <person name="Howarth C."/>
            <person name="Imamovic A."/>
            <person name="Ireland A."/>
            <person name="Larimer J."/>
            <person name="McCowan C."/>
            <person name="Murphy C."/>
            <person name="Pearson M."/>
            <person name="Poon T.W."/>
            <person name="Priest M."/>
            <person name="Roberts A."/>
            <person name="Saif S."/>
            <person name="Shea T."/>
            <person name="Sisk P."/>
            <person name="Sykes S."/>
            <person name="Wortman J."/>
            <person name="Nusbaum C."/>
            <person name="Birren B."/>
        </authorList>
    </citation>
    <scope>NUCLEOTIDE SEQUENCE [LARGE SCALE GENOMIC DNA]</scope>
    <source>
        <strain evidence="5 6">ACS-120-V-Col10b</strain>
    </source>
</reference>
<dbReference type="InterPro" id="IPR001296">
    <property type="entry name" value="Glyco_trans_1"/>
</dbReference>
<feature type="domain" description="Glycosyl transferase family 1" evidence="3">
    <location>
        <begin position="206"/>
        <end position="384"/>
    </location>
</feature>
<proteinExistence type="predicted"/>
<dbReference type="RefSeq" id="WP_016443685.1">
    <property type="nucleotide sequence ID" value="NZ_KE150266.1"/>
</dbReference>
<dbReference type="InterPro" id="IPR050194">
    <property type="entry name" value="Glycosyltransferase_grp1"/>
</dbReference>
<dbReference type="AlphaFoldDB" id="A0A9W5VW53"/>
<comment type="caution">
    <text evidence="5">The sequence shown here is derived from an EMBL/GenBank/DDBJ whole genome shotgun (WGS) entry which is preliminary data.</text>
</comment>
<dbReference type="Pfam" id="PF00534">
    <property type="entry name" value="Glycos_transf_1"/>
    <property type="match status" value="1"/>
</dbReference>
<dbReference type="OrthoDB" id="6286688at2"/>
<dbReference type="Proteomes" id="UP000014387">
    <property type="component" value="Unassembled WGS sequence"/>
</dbReference>
<feature type="domain" description="Glycosyltransferase subfamily 4-like N-terminal" evidence="4">
    <location>
        <begin position="15"/>
        <end position="184"/>
    </location>
</feature>
<dbReference type="GO" id="GO:0016757">
    <property type="term" value="F:glycosyltransferase activity"/>
    <property type="evidence" value="ECO:0007669"/>
    <property type="project" value="UniProtKB-KW"/>
</dbReference>
<dbReference type="PANTHER" id="PTHR45947:SF3">
    <property type="entry name" value="SULFOQUINOVOSYL TRANSFERASE SQD2"/>
    <property type="match status" value="1"/>
</dbReference>
<evidence type="ECO:0000256" key="1">
    <source>
        <dbReference type="ARBA" id="ARBA00022676"/>
    </source>
</evidence>
<accession>A0A9W5VW53</accession>
<keyword evidence="2" id="KW-0808">Transferase</keyword>
<dbReference type="SUPFAM" id="SSF53756">
    <property type="entry name" value="UDP-Glycosyltransferase/glycogen phosphorylase"/>
    <property type="match status" value="1"/>
</dbReference>
<sequence>MRVDLLTREYPPNIYGGAGVHVNELARVLRPMVDLRVHTFDGPRTPGAPGGEDGVTGYSYLPELEGANSALRTFGVDLLMASGIEGTDLVHSHTWYANLGGHLGKLLHDVPHVISAHSLEPLRPWKAEQLGGGYSLSSWAEKTAYEAADGIVAVSNGMRADILRSYPNIDPDRVHVIHNGIDLDEWAKPKTDEEKAAARAALDRLGIDPSIPTVVFVGRITRQKGLPHLLRALRDIPKDAQIVLCAGAPDTPEIMNEVTGLVEELRAERDRVFFITDMLPRAELVAILDAATVFVTPSIYEPLGIVNLEAMAVNLPVVGTATGGIPDVIVDGETGYLVPIEQKQDGTGTPLNPKQFHADLALRLTKLLENPELAAKMGQAGRRRAEEQFAWTTIGERTVELYQKILQG</sequence>
<organism evidence="5 6">
    <name type="scientific">Gleimia europaea ACS-120-V-Col10b</name>
    <dbReference type="NCBI Taxonomy" id="883069"/>
    <lineage>
        <taxon>Bacteria</taxon>
        <taxon>Bacillati</taxon>
        <taxon>Actinomycetota</taxon>
        <taxon>Actinomycetes</taxon>
        <taxon>Actinomycetales</taxon>
        <taxon>Actinomycetaceae</taxon>
        <taxon>Gleimia</taxon>
    </lineage>
</organism>
<evidence type="ECO:0000259" key="4">
    <source>
        <dbReference type="Pfam" id="PF13439"/>
    </source>
</evidence>
<keyword evidence="1" id="KW-0328">Glycosyltransferase</keyword>
<dbReference type="InterPro" id="IPR011875">
    <property type="entry name" value="M1P_synthase"/>
</dbReference>
<evidence type="ECO:0000313" key="5">
    <source>
        <dbReference type="EMBL" id="EPD30573.1"/>
    </source>
</evidence>
<dbReference type="NCBIfam" id="TIGR02149">
    <property type="entry name" value="glgA_Coryne"/>
    <property type="match status" value="1"/>
</dbReference>
<dbReference type="Pfam" id="PF13439">
    <property type="entry name" value="Glyco_transf_4"/>
    <property type="match status" value="1"/>
</dbReference>